<dbReference type="RefSeq" id="WP_200234567.1">
    <property type="nucleotide sequence ID" value="NZ_JAENGP010000004.1"/>
</dbReference>
<sequence>MPLITIDEALAHCRLEADYPAEQMLAYIHAAESSVIAYLNRAVFEDQAALDAAQAEIPGKVGAAYDAYNASLQTAMSMSNAGQREIMVQMAESKYLEARISAYRVINGIVINGSIYAAMLLTLGNLFQNRESDVVGVSVARLPTGVPELLNSFRVVQMP</sequence>
<gene>
    <name evidence="1" type="ORF">JHL22_04980</name>
</gene>
<comment type="caution">
    <text evidence="1">The sequence shown here is derived from an EMBL/GenBank/DDBJ whole genome shotgun (WGS) entry which is preliminary data.</text>
</comment>
<accession>A0ABS1EAL2</accession>
<protein>
    <submittedName>
        <fullName evidence="1">Phage gp6-like head-tail connector protein</fullName>
    </submittedName>
</protein>
<reference evidence="1 2" key="1">
    <citation type="submission" date="2020-12" db="EMBL/GenBank/DDBJ databases">
        <authorList>
            <person name="Lu T."/>
            <person name="Wang Q."/>
            <person name="Han X."/>
        </authorList>
    </citation>
    <scope>NUCLEOTIDE SEQUENCE [LARGE SCALE GENOMIC DNA]</scope>
    <source>
        <strain evidence="1 2">WQ 585</strain>
    </source>
</reference>
<proteinExistence type="predicted"/>
<evidence type="ECO:0000313" key="2">
    <source>
        <dbReference type="Proteomes" id="UP000635316"/>
    </source>
</evidence>
<keyword evidence="2" id="KW-1185">Reference proteome</keyword>
<name>A0ABS1EAL2_9BURK</name>
<dbReference type="EMBL" id="JAENGP010000004">
    <property type="protein sequence ID" value="MBK1780564.1"/>
    <property type="molecule type" value="Genomic_DNA"/>
</dbReference>
<dbReference type="Gene3D" id="1.10.3230.30">
    <property type="entry name" value="Phage gp6-like head-tail connector protein"/>
    <property type="match status" value="1"/>
</dbReference>
<evidence type="ECO:0000313" key="1">
    <source>
        <dbReference type="EMBL" id="MBK1780564.1"/>
    </source>
</evidence>
<dbReference type="CDD" id="cd08054">
    <property type="entry name" value="gp6"/>
    <property type="match status" value="1"/>
</dbReference>
<organism evidence="1 2">
    <name type="scientific">Advenella mandrilli</name>
    <dbReference type="NCBI Taxonomy" id="2800330"/>
    <lineage>
        <taxon>Bacteria</taxon>
        <taxon>Pseudomonadati</taxon>
        <taxon>Pseudomonadota</taxon>
        <taxon>Betaproteobacteria</taxon>
        <taxon>Burkholderiales</taxon>
        <taxon>Alcaligenaceae</taxon>
    </lineage>
</organism>
<dbReference type="Proteomes" id="UP000635316">
    <property type="component" value="Unassembled WGS sequence"/>
</dbReference>